<organism evidence="5 6">
    <name type="scientific">Candidatus Anaerobutyricum stercoris</name>
    <dbReference type="NCBI Taxonomy" id="2838457"/>
    <lineage>
        <taxon>Bacteria</taxon>
        <taxon>Bacillati</taxon>
        <taxon>Bacillota</taxon>
        <taxon>Clostridia</taxon>
        <taxon>Lachnospirales</taxon>
        <taxon>Lachnospiraceae</taxon>
        <taxon>Anaerobutyricum</taxon>
    </lineage>
</organism>
<evidence type="ECO:0000313" key="6">
    <source>
        <dbReference type="Proteomes" id="UP000824049"/>
    </source>
</evidence>
<feature type="domain" description="ABC transporter substrate-binding protein PnrA-like" evidence="4">
    <location>
        <begin position="62"/>
        <end position="321"/>
    </location>
</feature>
<dbReference type="Proteomes" id="UP000824049">
    <property type="component" value="Unassembled WGS sequence"/>
</dbReference>
<dbReference type="PANTHER" id="PTHR43208:SF1">
    <property type="entry name" value="ABC TRANSPORTER SUBSTRATE-BINDING PROTEIN"/>
    <property type="match status" value="1"/>
</dbReference>
<dbReference type="Gene3D" id="3.40.50.2300">
    <property type="match status" value="2"/>
</dbReference>
<dbReference type="PROSITE" id="PS51257">
    <property type="entry name" value="PROKAR_LIPOPROTEIN"/>
    <property type="match status" value="1"/>
</dbReference>
<dbReference type="PANTHER" id="PTHR43208">
    <property type="entry name" value="ABC TRANSPORTER SUBSTRATE-BINDING PROTEIN"/>
    <property type="match status" value="1"/>
</dbReference>
<dbReference type="Pfam" id="PF02608">
    <property type="entry name" value="Bmp"/>
    <property type="match status" value="1"/>
</dbReference>
<sequence length="430" mass="46690">MKRYIVMILAALMAVSIIGCGQSGDLFPESTAGDTAQTEPVDEAGMKVGYLLPSGTDTTDTDSRIEGIRQMQYETGLKDSQVFIRTDVSRDDCASRIEELVQEGCNIIFACDDRYENTVLDAAQQYPDVQFCQEGGTKAKKSGLDNMHTYYVRLYEAYYAAGVISGMKLNEFLNSGRITSSECIIGFVANEDSPEVTSCINAFYMGVGEVCSQASMMVRYTDGGGDYDADAEAARQLLEAGASVMSQFTSTTGVATICAENDIPIVGNAVNIIDVAPSEALTSAVADWSVYYTYAVNSVLEGKAIDVDWCGGYDDGSVILSQLNDTHIPDGGTDRLIEVEKSLRDGDAKVFDIEKFTVNGESLATLAEEDEDYQKYAKSIRNGEYQESLKRSAPSMDFFVDGVEESTYDYLGDSEDTEEAAESSTDTGEE</sequence>
<reference evidence="5" key="1">
    <citation type="journal article" date="2021" name="PeerJ">
        <title>Extensive microbial diversity within the chicken gut microbiome revealed by metagenomics and culture.</title>
        <authorList>
            <person name="Gilroy R."/>
            <person name="Ravi A."/>
            <person name="Getino M."/>
            <person name="Pursley I."/>
            <person name="Horton D.L."/>
            <person name="Alikhan N.F."/>
            <person name="Baker D."/>
            <person name="Gharbi K."/>
            <person name="Hall N."/>
            <person name="Watson M."/>
            <person name="Adriaenssens E.M."/>
            <person name="Foster-Nyarko E."/>
            <person name="Jarju S."/>
            <person name="Secka A."/>
            <person name="Antonio M."/>
            <person name="Oren A."/>
            <person name="Chaudhuri R.R."/>
            <person name="La Ragione R."/>
            <person name="Hildebrand F."/>
            <person name="Pallen M.J."/>
        </authorList>
    </citation>
    <scope>NUCLEOTIDE SEQUENCE</scope>
    <source>
        <strain evidence="5">CHK179-28034</strain>
    </source>
</reference>
<evidence type="ECO:0000256" key="2">
    <source>
        <dbReference type="SAM" id="MobiDB-lite"/>
    </source>
</evidence>
<proteinExistence type="predicted"/>
<comment type="caution">
    <text evidence="5">The sequence shown here is derived from an EMBL/GenBank/DDBJ whole genome shotgun (WGS) entry which is preliminary data.</text>
</comment>
<dbReference type="AlphaFoldDB" id="A0A9D2J6T3"/>
<keyword evidence="1 3" id="KW-0732">Signal</keyword>
<feature type="region of interest" description="Disordered" evidence="2">
    <location>
        <begin position="407"/>
        <end position="430"/>
    </location>
</feature>
<dbReference type="InterPro" id="IPR052910">
    <property type="entry name" value="ABC-Purine-Binding"/>
</dbReference>
<accession>A0A9D2J6T3</accession>
<gene>
    <name evidence="5" type="ORF">H9968_02475</name>
</gene>
<feature type="chain" id="PRO_5038515360" evidence="3">
    <location>
        <begin position="22"/>
        <end position="430"/>
    </location>
</feature>
<dbReference type="EMBL" id="DXBR01000030">
    <property type="protein sequence ID" value="HIZ38781.1"/>
    <property type="molecule type" value="Genomic_DNA"/>
</dbReference>
<reference evidence="5" key="2">
    <citation type="submission" date="2021-04" db="EMBL/GenBank/DDBJ databases">
        <authorList>
            <person name="Gilroy R."/>
        </authorList>
    </citation>
    <scope>NUCLEOTIDE SEQUENCE</scope>
    <source>
        <strain evidence="5">CHK179-28034</strain>
    </source>
</reference>
<dbReference type="GO" id="GO:0005886">
    <property type="term" value="C:plasma membrane"/>
    <property type="evidence" value="ECO:0007669"/>
    <property type="project" value="InterPro"/>
</dbReference>
<evidence type="ECO:0000256" key="3">
    <source>
        <dbReference type="SAM" id="SignalP"/>
    </source>
</evidence>
<evidence type="ECO:0000313" key="5">
    <source>
        <dbReference type="EMBL" id="HIZ38781.1"/>
    </source>
</evidence>
<evidence type="ECO:0000256" key="1">
    <source>
        <dbReference type="ARBA" id="ARBA00022729"/>
    </source>
</evidence>
<evidence type="ECO:0000259" key="4">
    <source>
        <dbReference type="Pfam" id="PF02608"/>
    </source>
</evidence>
<protein>
    <submittedName>
        <fullName evidence="5">BMP family ABC transporter substrate-binding protein</fullName>
    </submittedName>
</protein>
<feature type="signal peptide" evidence="3">
    <location>
        <begin position="1"/>
        <end position="21"/>
    </location>
</feature>
<dbReference type="InterPro" id="IPR003760">
    <property type="entry name" value="PnrA-like"/>
</dbReference>
<name>A0A9D2J6T3_9FIRM</name>